<dbReference type="PIRSF" id="PIRSF000538">
    <property type="entry name" value="GlpK"/>
    <property type="match status" value="1"/>
</dbReference>
<keyword evidence="5" id="KW-0319">Glycerol metabolism</keyword>
<dbReference type="NCBIfam" id="TIGR01311">
    <property type="entry name" value="glycerol_kin"/>
    <property type="match status" value="1"/>
</dbReference>
<evidence type="ECO:0000259" key="9">
    <source>
        <dbReference type="Pfam" id="PF00370"/>
    </source>
</evidence>
<protein>
    <recommendedName>
        <fullName evidence="7">ATP:glycerol 3-phosphotransferase</fullName>
    </recommendedName>
</protein>
<reference evidence="11" key="1">
    <citation type="submission" date="2020-09" db="EMBL/GenBank/DDBJ databases">
        <title>A novel bacterium of genus Paenibacillus, isolated from South China Sea.</title>
        <authorList>
            <person name="Huang H."/>
            <person name="Mo K."/>
            <person name="Hu Y."/>
        </authorList>
    </citation>
    <scope>NUCLEOTIDE SEQUENCE</scope>
    <source>
        <strain evidence="11">IB182493</strain>
    </source>
</reference>
<evidence type="ECO:0000259" key="10">
    <source>
        <dbReference type="Pfam" id="PF02782"/>
    </source>
</evidence>
<dbReference type="GO" id="GO:0005829">
    <property type="term" value="C:cytosol"/>
    <property type="evidence" value="ECO:0007669"/>
    <property type="project" value="TreeGrafter"/>
</dbReference>
<dbReference type="GO" id="GO:0006072">
    <property type="term" value="P:glycerol-3-phosphate metabolic process"/>
    <property type="evidence" value="ECO:0007669"/>
    <property type="project" value="InterPro"/>
</dbReference>
<keyword evidence="6" id="KW-0067">ATP-binding</keyword>
<dbReference type="Proteomes" id="UP000632125">
    <property type="component" value="Unassembled WGS sequence"/>
</dbReference>
<name>A0A927CFA6_9BACL</name>
<keyword evidence="12" id="KW-1185">Reference proteome</keyword>
<evidence type="ECO:0000313" key="12">
    <source>
        <dbReference type="Proteomes" id="UP000632125"/>
    </source>
</evidence>
<dbReference type="CDD" id="cd07769">
    <property type="entry name" value="ASKHA_NBD_FGGY_GK"/>
    <property type="match status" value="1"/>
</dbReference>
<dbReference type="InterPro" id="IPR005999">
    <property type="entry name" value="Glycerol_kin"/>
</dbReference>
<dbReference type="InterPro" id="IPR018483">
    <property type="entry name" value="Carb_kinase_FGGY_CS"/>
</dbReference>
<dbReference type="Gene3D" id="3.30.420.40">
    <property type="match status" value="2"/>
</dbReference>
<feature type="domain" description="Carbohydrate kinase FGGY N-terminal" evidence="9">
    <location>
        <begin position="5"/>
        <end position="251"/>
    </location>
</feature>
<dbReference type="InterPro" id="IPR018485">
    <property type="entry name" value="FGGY_C"/>
</dbReference>
<gene>
    <name evidence="11" type="primary">glpK</name>
    <name evidence="11" type="ORF">IDH41_00375</name>
</gene>
<evidence type="ECO:0000256" key="5">
    <source>
        <dbReference type="ARBA" id="ARBA00022798"/>
    </source>
</evidence>
<dbReference type="AlphaFoldDB" id="A0A927CFA6"/>
<evidence type="ECO:0000256" key="4">
    <source>
        <dbReference type="ARBA" id="ARBA00022777"/>
    </source>
</evidence>
<dbReference type="GO" id="GO:0004370">
    <property type="term" value="F:glycerol kinase activity"/>
    <property type="evidence" value="ECO:0007669"/>
    <property type="project" value="InterPro"/>
</dbReference>
<evidence type="ECO:0000256" key="7">
    <source>
        <dbReference type="ARBA" id="ARBA00043149"/>
    </source>
</evidence>
<dbReference type="SUPFAM" id="SSF53067">
    <property type="entry name" value="Actin-like ATPase domain"/>
    <property type="match status" value="2"/>
</dbReference>
<dbReference type="NCBIfam" id="NF000756">
    <property type="entry name" value="PRK00047.1"/>
    <property type="match status" value="1"/>
</dbReference>
<dbReference type="Pfam" id="PF02782">
    <property type="entry name" value="FGGY_C"/>
    <property type="match status" value="1"/>
</dbReference>
<dbReference type="Pfam" id="PF00370">
    <property type="entry name" value="FGGY_N"/>
    <property type="match status" value="1"/>
</dbReference>
<dbReference type="GO" id="GO:0019563">
    <property type="term" value="P:glycerol catabolic process"/>
    <property type="evidence" value="ECO:0007669"/>
    <property type="project" value="TreeGrafter"/>
</dbReference>
<dbReference type="InterPro" id="IPR043129">
    <property type="entry name" value="ATPase_NBD"/>
</dbReference>
<keyword evidence="2 8" id="KW-0808">Transferase</keyword>
<comment type="similarity">
    <text evidence="1 8">Belongs to the FGGY kinase family.</text>
</comment>
<keyword evidence="4 8" id="KW-0418">Kinase</keyword>
<feature type="domain" description="Carbohydrate kinase FGGY C-terminal" evidence="10">
    <location>
        <begin position="261"/>
        <end position="447"/>
    </location>
</feature>
<dbReference type="PANTHER" id="PTHR10196:SF69">
    <property type="entry name" value="GLYCEROL KINASE"/>
    <property type="match status" value="1"/>
</dbReference>
<evidence type="ECO:0000256" key="2">
    <source>
        <dbReference type="ARBA" id="ARBA00022679"/>
    </source>
</evidence>
<evidence type="ECO:0000313" key="11">
    <source>
        <dbReference type="EMBL" id="MBD2867013.1"/>
    </source>
</evidence>
<evidence type="ECO:0000256" key="8">
    <source>
        <dbReference type="RuleBase" id="RU003733"/>
    </source>
</evidence>
<keyword evidence="3" id="KW-0547">Nucleotide-binding</keyword>
<dbReference type="RefSeq" id="WP_190857234.1">
    <property type="nucleotide sequence ID" value="NZ_JACXIY010000001.1"/>
</dbReference>
<sequence length="501" mass="54685">MEKHIVAIDQSTAGTKALVVDRYGRVVAKSSADHRQIYPRPGWVEHDPLEIYENVKRTMREALRQASLTAADLAAISITNQRETAVVWDGETGLPVHNAIVWQCQRTADRCSELRAAGGERDVQTKTGLRLDPYFSAAKWGWILRDTENAGSLLRQGRLLAGTIDSWLIWKLTGGRTHATDYTNASRTSLFNIHTLAWDEELCRLFGVPPALLPEVKFSDDLYGHTADPDLFAEQVPICGVIGDSQAALFGQLCLEPGEAKATYGTGTSVLMNIGERPAAPGSGLVTAVAWGRDGKVTYALEAIIRSTGDTVKWARESLGLFDSFEELDDMLRRTPDNEGVYLVPAFVGMGAPYWDPYARAAITGMSRAAGRAHIVRAAVESIAYQVRDAADLMEKESGIPLVRLNADGGASVNPLLMQFQADMLGLPVLKSEVAELSAMGSVYMAGLGVEYWSSLDEIVRMSRQGRQYTPMIEAAERERLYEGWRRAVAAVLSGTSGTGC</sequence>
<dbReference type="FunFam" id="3.30.420.40:FF:000008">
    <property type="entry name" value="Glycerol kinase"/>
    <property type="match status" value="1"/>
</dbReference>
<accession>A0A927CFA6</accession>
<dbReference type="GO" id="GO:0005524">
    <property type="term" value="F:ATP binding"/>
    <property type="evidence" value="ECO:0007669"/>
    <property type="project" value="UniProtKB-KW"/>
</dbReference>
<organism evidence="11 12">
    <name type="scientific">Paenibacillus arenilitoris</name>
    <dbReference type="NCBI Taxonomy" id="2772299"/>
    <lineage>
        <taxon>Bacteria</taxon>
        <taxon>Bacillati</taxon>
        <taxon>Bacillota</taxon>
        <taxon>Bacilli</taxon>
        <taxon>Bacillales</taxon>
        <taxon>Paenibacillaceae</taxon>
        <taxon>Paenibacillus</taxon>
    </lineage>
</organism>
<dbReference type="PANTHER" id="PTHR10196">
    <property type="entry name" value="SUGAR KINASE"/>
    <property type="match status" value="1"/>
</dbReference>
<comment type="caution">
    <text evidence="11">The sequence shown here is derived from an EMBL/GenBank/DDBJ whole genome shotgun (WGS) entry which is preliminary data.</text>
</comment>
<evidence type="ECO:0000256" key="1">
    <source>
        <dbReference type="ARBA" id="ARBA00009156"/>
    </source>
</evidence>
<dbReference type="InterPro" id="IPR018484">
    <property type="entry name" value="FGGY_N"/>
</dbReference>
<evidence type="ECO:0000256" key="6">
    <source>
        <dbReference type="ARBA" id="ARBA00022840"/>
    </source>
</evidence>
<proteinExistence type="inferred from homology"/>
<dbReference type="EMBL" id="JACXIY010000001">
    <property type="protein sequence ID" value="MBD2867013.1"/>
    <property type="molecule type" value="Genomic_DNA"/>
</dbReference>
<dbReference type="InterPro" id="IPR000577">
    <property type="entry name" value="Carb_kinase_FGGY"/>
</dbReference>
<evidence type="ECO:0000256" key="3">
    <source>
        <dbReference type="ARBA" id="ARBA00022741"/>
    </source>
</evidence>
<dbReference type="PROSITE" id="PS00445">
    <property type="entry name" value="FGGY_KINASES_2"/>
    <property type="match status" value="1"/>
</dbReference>